<dbReference type="PANTHER" id="PTHR43040">
    <property type="entry name" value="RIBONUCLEASE D"/>
    <property type="match status" value="1"/>
</dbReference>
<sequence length="306" mass="35495">MLSPRLKRMISWPQDKSLPKTMPLSSITEDRPYPCLFFRSVSSERTWAMDRTESTKFCVVDTQDGVAELIQTIISINDAVLYLSFQGPFLTIHLQSTNRIHIIDLQVLGSAAFEVRQNFSPAQAAATSGVEGPATRWNDIGRLPSLKAILESPYIPKIVFDSRDTTSTLYQRYRIRLCGLEDIQLMELIGRTLPSQDLRFHRKGVMKRQWVLSNAAMEEKKQDEHGRKRQRKVLIEEGEDKSGWEEKTTERPVPMDVALYCVNRVRYLPGLKKRYWAKLDEARREAVRLRTERRVREGKGEIELRR</sequence>
<dbReference type="SUPFAM" id="SSF53098">
    <property type="entry name" value="Ribonuclease H-like"/>
    <property type="match status" value="1"/>
</dbReference>
<dbReference type="OrthoDB" id="26838at2759"/>
<evidence type="ECO:0008006" key="3">
    <source>
        <dbReference type="Google" id="ProtNLM"/>
    </source>
</evidence>
<dbReference type="Gene3D" id="3.30.420.10">
    <property type="entry name" value="Ribonuclease H-like superfamily/Ribonuclease H"/>
    <property type="match status" value="1"/>
</dbReference>
<keyword evidence="2" id="KW-1185">Reference proteome</keyword>
<dbReference type="AlphaFoldDB" id="A0A194VUW2"/>
<dbReference type="InterPro" id="IPR012337">
    <property type="entry name" value="RNaseH-like_sf"/>
</dbReference>
<dbReference type="InterPro" id="IPR036397">
    <property type="entry name" value="RNaseH_sf"/>
</dbReference>
<name>A0A194VUW2_CYTMA</name>
<reference evidence="1" key="1">
    <citation type="submission" date="2014-12" db="EMBL/GenBank/DDBJ databases">
        <title>Genome Sequence of Valsa Canker Pathogens Uncovers a Specific Adaption of Colonization on Woody Bark.</title>
        <authorList>
            <person name="Yin Z."/>
            <person name="Liu H."/>
            <person name="Gao X."/>
            <person name="Li Z."/>
            <person name="Song N."/>
            <person name="Ke X."/>
            <person name="Dai Q."/>
            <person name="Wu Y."/>
            <person name="Sun Y."/>
            <person name="Xu J.-R."/>
            <person name="Kang Z.K."/>
            <person name="Wang L."/>
            <person name="Huang L."/>
        </authorList>
    </citation>
    <scope>NUCLEOTIDE SEQUENCE [LARGE SCALE GENOMIC DNA]</scope>
    <source>
        <strain evidence="1">03-8</strain>
    </source>
</reference>
<accession>A0A194VUW2</accession>
<evidence type="ECO:0000313" key="2">
    <source>
        <dbReference type="Proteomes" id="UP000078559"/>
    </source>
</evidence>
<dbReference type="PANTHER" id="PTHR43040:SF1">
    <property type="entry name" value="RIBONUCLEASE D"/>
    <property type="match status" value="1"/>
</dbReference>
<dbReference type="Proteomes" id="UP000078559">
    <property type="component" value="Chromosome 3"/>
</dbReference>
<proteinExistence type="predicted"/>
<dbReference type="EMBL" id="CM003100">
    <property type="protein sequence ID" value="KUI68006.1"/>
    <property type="molecule type" value="Genomic_DNA"/>
</dbReference>
<gene>
    <name evidence="1" type="ORF">VM1G_02843</name>
</gene>
<evidence type="ECO:0000313" key="1">
    <source>
        <dbReference type="EMBL" id="KUI68006.1"/>
    </source>
</evidence>
<protein>
    <recommendedName>
        <fullName evidence="3">3'-5' exonuclease domain-containing protein</fullName>
    </recommendedName>
</protein>
<organism evidence="1 2">
    <name type="scientific">Cytospora mali</name>
    <name type="common">Apple Valsa canker fungus</name>
    <name type="synonym">Valsa mali</name>
    <dbReference type="NCBI Taxonomy" id="578113"/>
    <lineage>
        <taxon>Eukaryota</taxon>
        <taxon>Fungi</taxon>
        <taxon>Dikarya</taxon>
        <taxon>Ascomycota</taxon>
        <taxon>Pezizomycotina</taxon>
        <taxon>Sordariomycetes</taxon>
        <taxon>Sordariomycetidae</taxon>
        <taxon>Diaporthales</taxon>
        <taxon>Cytosporaceae</taxon>
        <taxon>Cytospora</taxon>
    </lineage>
</organism>
<dbReference type="GO" id="GO:0003676">
    <property type="term" value="F:nucleic acid binding"/>
    <property type="evidence" value="ECO:0007669"/>
    <property type="project" value="InterPro"/>
</dbReference>